<dbReference type="Proteomes" id="UP000007800">
    <property type="component" value="Unassembled WGS sequence"/>
</dbReference>
<dbReference type="GO" id="GO:0008270">
    <property type="term" value="F:zinc ion binding"/>
    <property type="evidence" value="ECO:0007669"/>
    <property type="project" value="UniProtKB-KW"/>
</dbReference>
<evidence type="ECO:0000259" key="6">
    <source>
        <dbReference type="PROSITE" id="PS50103"/>
    </source>
</evidence>
<dbReference type="OrthoDB" id="411372at2759"/>
<evidence type="ECO:0000256" key="2">
    <source>
        <dbReference type="ARBA" id="ARBA00022771"/>
    </source>
</evidence>
<dbReference type="EMBL" id="GG680900">
    <property type="protein sequence ID" value="EER06082.1"/>
    <property type="molecule type" value="Genomic_DNA"/>
</dbReference>
<evidence type="ECO:0000256" key="3">
    <source>
        <dbReference type="ARBA" id="ARBA00022833"/>
    </source>
</evidence>
<dbReference type="PROSITE" id="PS50103">
    <property type="entry name" value="ZF_C3H1"/>
    <property type="match status" value="1"/>
</dbReference>
<dbReference type="SUPFAM" id="SSF90229">
    <property type="entry name" value="CCCH zinc finger"/>
    <property type="match status" value="1"/>
</dbReference>
<dbReference type="SMART" id="SM00356">
    <property type="entry name" value="ZnF_C3H1"/>
    <property type="match status" value="1"/>
</dbReference>
<feature type="compositionally biased region" description="Low complexity" evidence="5">
    <location>
        <begin position="295"/>
        <end position="311"/>
    </location>
</feature>
<proteinExistence type="predicted"/>
<feature type="zinc finger region" description="C3H1-type" evidence="4">
    <location>
        <begin position="315"/>
        <end position="342"/>
    </location>
</feature>
<evidence type="ECO:0000313" key="7">
    <source>
        <dbReference type="EMBL" id="EER06082.1"/>
    </source>
</evidence>
<feature type="region of interest" description="Disordered" evidence="5">
    <location>
        <begin position="294"/>
        <end position="319"/>
    </location>
</feature>
<name>C5LB11_PERM5</name>
<dbReference type="AlphaFoldDB" id="C5LB11"/>
<organism evidence="8">
    <name type="scientific">Perkinsus marinus (strain ATCC 50983 / TXsc)</name>
    <dbReference type="NCBI Taxonomy" id="423536"/>
    <lineage>
        <taxon>Eukaryota</taxon>
        <taxon>Sar</taxon>
        <taxon>Alveolata</taxon>
        <taxon>Perkinsozoa</taxon>
        <taxon>Perkinsea</taxon>
        <taxon>Perkinsida</taxon>
        <taxon>Perkinsidae</taxon>
        <taxon>Perkinsus</taxon>
    </lineage>
</organism>
<dbReference type="Gene3D" id="3.30.1370.210">
    <property type="match status" value="1"/>
</dbReference>
<sequence length="402" mass="44331">MVAAEQDQEVGDVEHDELAEAAAELLASLPLKAADFLRNNASLAAQKDVAACLTKNGVTNGILLQDLDKSVCKTLARDLTDEANLVVLRALARIYALTKSDGERAPKRKRDEQLEDFDEEVLLLRQRQFQEKYGTRVAGRFVVKPATLAKMRVRRMVPLSACDGASIVTRTGSTHTFLLDKTTGTSRLGDEDHKPSDDATCQAADFFLRLSRWGLSACLLGQMTPTEVLLYTARIAELGRCTGVSCMQAADAEVRAELSMGSSDDAWGKQLTDGHQDILSKHRQNGRASIALNKSFHSGGHSSRSSHSHASTNRPRQTEVCRQYSRGNCRFGRNCKYQHIKQQEPSTRIKSEDHQSTSKKHWHGFFIAADGFPPLPPYRAVALELSCTNLPAVLFLSLDPHS</sequence>
<dbReference type="InterPro" id="IPR000571">
    <property type="entry name" value="Znf_CCCH"/>
</dbReference>
<keyword evidence="3 4" id="KW-0862">Zinc</keyword>
<protein>
    <recommendedName>
        <fullName evidence="6">C3H1-type domain-containing protein</fullName>
    </recommendedName>
</protein>
<dbReference type="RefSeq" id="XP_002774266.1">
    <property type="nucleotide sequence ID" value="XM_002774220.1"/>
</dbReference>
<accession>C5LB11</accession>
<evidence type="ECO:0000256" key="1">
    <source>
        <dbReference type="ARBA" id="ARBA00022723"/>
    </source>
</evidence>
<evidence type="ECO:0000256" key="5">
    <source>
        <dbReference type="SAM" id="MobiDB-lite"/>
    </source>
</evidence>
<reference evidence="7 8" key="1">
    <citation type="submission" date="2008-07" db="EMBL/GenBank/DDBJ databases">
        <authorList>
            <person name="El-Sayed N."/>
            <person name="Caler E."/>
            <person name="Inman J."/>
            <person name="Amedeo P."/>
            <person name="Hass B."/>
            <person name="Wortman J."/>
        </authorList>
    </citation>
    <scope>NUCLEOTIDE SEQUENCE [LARGE SCALE GENOMIC DNA]</scope>
    <source>
        <strain evidence="8">ATCC 50983 / TXsc</strain>
    </source>
</reference>
<keyword evidence="1 4" id="KW-0479">Metal-binding</keyword>
<keyword evidence="8" id="KW-1185">Reference proteome</keyword>
<dbReference type="GeneID" id="9064787"/>
<dbReference type="InterPro" id="IPR036855">
    <property type="entry name" value="Znf_CCCH_sf"/>
</dbReference>
<dbReference type="Pfam" id="PF00642">
    <property type="entry name" value="zf-CCCH"/>
    <property type="match status" value="1"/>
</dbReference>
<evidence type="ECO:0000313" key="8">
    <source>
        <dbReference type="Proteomes" id="UP000007800"/>
    </source>
</evidence>
<evidence type="ECO:0000256" key="4">
    <source>
        <dbReference type="PROSITE-ProRule" id="PRU00723"/>
    </source>
</evidence>
<gene>
    <name evidence="7" type="ORF">Pmar_PMAR000592</name>
</gene>
<feature type="domain" description="C3H1-type" evidence="6">
    <location>
        <begin position="315"/>
        <end position="342"/>
    </location>
</feature>
<dbReference type="InParanoid" id="C5LB11"/>
<keyword evidence="2 4" id="KW-0863">Zinc-finger</keyword>